<sequence>MKHPHALNPSALRQRAAAHRAMALAALRANSSLSIRLKRYNDHMAKARTLEAKASATPPRNPRTALSWIKSGQSVRIDALNLPDHLRHVRALAVLEATGGEA</sequence>
<evidence type="ECO:0000313" key="2">
    <source>
        <dbReference type="Proteomes" id="UP000198861"/>
    </source>
</evidence>
<protein>
    <submittedName>
        <fullName evidence="1">Uncharacterized protein</fullName>
    </submittedName>
</protein>
<keyword evidence="2" id="KW-1185">Reference proteome</keyword>
<name>A0A1I0Y3I7_9GAMM</name>
<comment type="caution">
    <text evidence="1">The sequence shown here is derived from an EMBL/GenBank/DDBJ whole genome shotgun (WGS) entry which is preliminary data.</text>
</comment>
<proteinExistence type="predicted"/>
<evidence type="ECO:0000313" key="1">
    <source>
        <dbReference type="EMBL" id="SFB07457.1"/>
    </source>
</evidence>
<organism evidence="1 2">
    <name type="scientific">Azotobacter beijerinckii</name>
    <dbReference type="NCBI Taxonomy" id="170623"/>
    <lineage>
        <taxon>Bacteria</taxon>
        <taxon>Pseudomonadati</taxon>
        <taxon>Pseudomonadota</taxon>
        <taxon>Gammaproteobacteria</taxon>
        <taxon>Pseudomonadales</taxon>
        <taxon>Pseudomonadaceae</taxon>
        <taxon>Azotobacter</taxon>
    </lineage>
</organism>
<reference evidence="1 2" key="1">
    <citation type="submission" date="2016-10" db="EMBL/GenBank/DDBJ databases">
        <authorList>
            <person name="Varghese N."/>
            <person name="Submissions S."/>
        </authorList>
    </citation>
    <scope>NUCLEOTIDE SEQUENCE [LARGE SCALE GENOMIC DNA]</scope>
    <source>
        <strain evidence="1 2">DSM 282</strain>
    </source>
</reference>
<dbReference type="Proteomes" id="UP000198861">
    <property type="component" value="Unassembled WGS sequence"/>
</dbReference>
<accession>A0A1I0Y3I7</accession>
<dbReference type="RefSeq" id="WP_091013142.1">
    <property type="nucleotide sequence ID" value="NZ_FOKJ01000015.1"/>
</dbReference>
<gene>
    <name evidence="1" type="ORF">SAMN04244571_01332</name>
</gene>
<dbReference type="EMBL" id="FOKJ01000015">
    <property type="protein sequence ID" value="SFB07457.1"/>
    <property type="molecule type" value="Genomic_DNA"/>
</dbReference>